<dbReference type="InterPro" id="IPR010982">
    <property type="entry name" value="Lambda_DNA-bd_dom_sf"/>
</dbReference>
<feature type="domain" description="HTH cro/C1-type" evidence="1">
    <location>
        <begin position="14"/>
        <end position="48"/>
    </location>
</feature>
<dbReference type="KEGG" id="ati:AL072_29985"/>
<gene>
    <name evidence="2" type="ORF">AL072_29985</name>
</gene>
<dbReference type="InterPro" id="IPR001387">
    <property type="entry name" value="Cro/C1-type_HTH"/>
</dbReference>
<dbReference type="GO" id="GO:0003677">
    <property type="term" value="F:DNA binding"/>
    <property type="evidence" value="ECO:0007669"/>
    <property type="project" value="InterPro"/>
</dbReference>
<dbReference type="AlphaFoldDB" id="A0AAC8W4T2"/>
<dbReference type="CDD" id="cd00093">
    <property type="entry name" value="HTH_XRE"/>
    <property type="match status" value="1"/>
</dbReference>
<dbReference type="Pfam" id="PF01381">
    <property type="entry name" value="HTH_3"/>
    <property type="match status" value="1"/>
</dbReference>
<dbReference type="SUPFAM" id="SSF47413">
    <property type="entry name" value="lambda repressor-like DNA-binding domains"/>
    <property type="match status" value="1"/>
</dbReference>
<evidence type="ECO:0000313" key="2">
    <source>
        <dbReference type="EMBL" id="ALG75169.1"/>
    </source>
</evidence>
<dbReference type="Gene3D" id="1.10.260.40">
    <property type="entry name" value="lambda repressor-like DNA-binding domains"/>
    <property type="match status" value="1"/>
</dbReference>
<dbReference type="RefSeq" id="WP_045585118.1">
    <property type="nucleotide sequence ID" value="NZ_CP012406.1"/>
</dbReference>
<reference evidence="3" key="1">
    <citation type="submission" date="2015-08" db="EMBL/GenBank/DDBJ databases">
        <title>Complete Genome Sequence of Azospirillum thiophilum BV-S.</title>
        <authorList>
            <person name="Fomenkov A."/>
            <person name="Vincze T."/>
            <person name="Grabovich M."/>
            <person name="Dubinina G."/>
            <person name="Orlova M."/>
            <person name="Belousova E."/>
            <person name="Roberts R.J."/>
        </authorList>
    </citation>
    <scope>NUCLEOTIDE SEQUENCE [LARGE SCALE GENOMIC DNA]</scope>
    <source>
        <strain evidence="3">BV-S</strain>
    </source>
</reference>
<reference evidence="2 3" key="2">
    <citation type="journal article" date="2016" name="Genome Announc.">
        <title>Complete Genome Sequence of a Strain of Azospirillum thiophilum Isolated from a Sulfide Spring.</title>
        <authorList>
            <person name="Fomenkov A."/>
            <person name="Vincze T."/>
            <person name="Grabovich M."/>
            <person name="Anton B.P."/>
            <person name="Dubinina G."/>
            <person name="Orlova M."/>
            <person name="Belousova E."/>
            <person name="Roberts R.J."/>
        </authorList>
    </citation>
    <scope>NUCLEOTIDE SEQUENCE [LARGE SCALE GENOMIC DNA]</scope>
    <source>
        <strain evidence="2 3">BV-S</strain>
    </source>
</reference>
<sequence>MNQMRHIRTAILCISQKAMAEIVGRDQATISRWESGELDPSRREMERIRCHAMARGKPWDDAWFFDPPPAMADRKVVAA</sequence>
<dbReference type="PROSITE" id="PS50943">
    <property type="entry name" value="HTH_CROC1"/>
    <property type="match status" value="1"/>
</dbReference>
<evidence type="ECO:0000313" key="3">
    <source>
        <dbReference type="Proteomes" id="UP000069935"/>
    </source>
</evidence>
<dbReference type="EMBL" id="CP012406">
    <property type="protein sequence ID" value="ALG75169.1"/>
    <property type="molecule type" value="Genomic_DNA"/>
</dbReference>
<organism evidence="2 3">
    <name type="scientific">Azospirillum thiophilum</name>
    <dbReference type="NCBI Taxonomy" id="528244"/>
    <lineage>
        <taxon>Bacteria</taxon>
        <taxon>Pseudomonadati</taxon>
        <taxon>Pseudomonadota</taxon>
        <taxon>Alphaproteobacteria</taxon>
        <taxon>Rhodospirillales</taxon>
        <taxon>Azospirillaceae</taxon>
        <taxon>Azospirillum</taxon>
    </lineage>
</organism>
<name>A0AAC8W4T2_9PROT</name>
<proteinExistence type="predicted"/>
<accession>A0AAC8W4T2</accession>
<dbReference type="Proteomes" id="UP000069935">
    <property type="component" value="Chromosome 6"/>
</dbReference>
<evidence type="ECO:0000259" key="1">
    <source>
        <dbReference type="PROSITE" id="PS50943"/>
    </source>
</evidence>
<protein>
    <recommendedName>
        <fullName evidence="1">HTH cro/C1-type domain-containing protein</fullName>
    </recommendedName>
</protein>
<keyword evidence="3" id="KW-1185">Reference proteome</keyword>